<sequence>MQATKLLLQGRQPMIRFLGKRTTPAKVDHTPHAHPASPTHSLPESFASYRQKAQQHGPLNQTNQYSSVVGGHIGGAPGASLGPIEAGKGLFFDRSELPARFQRLVWTQAEIDAVESGGASLHA</sequence>
<dbReference type="GO" id="GO:0006103">
    <property type="term" value="P:2-oxoglutarate metabolic process"/>
    <property type="evidence" value="ECO:0007669"/>
    <property type="project" value="InterPro"/>
</dbReference>
<keyword evidence="2" id="KW-0496">Mitochondrion</keyword>
<comment type="similarity">
    <text evidence="3">Belongs to the alpha-ketoglutarate dehydrogenase component 4 family.</text>
</comment>
<dbReference type="AlphaFoldDB" id="A0A6A6XP18"/>
<dbReference type="GO" id="GO:0005739">
    <property type="term" value="C:mitochondrion"/>
    <property type="evidence" value="ECO:0007669"/>
    <property type="project" value="UniProtKB-SubCell"/>
</dbReference>
<dbReference type="OrthoDB" id="2116030at2759"/>
<protein>
    <recommendedName>
        <fullName evidence="7">Ribosomal protein YMR-31</fullName>
    </recommendedName>
</protein>
<accession>A0A6A6XP18</accession>
<comment type="subcellular location">
    <subcellularLocation>
        <location evidence="1">Mitochondrion</location>
    </subcellularLocation>
</comment>
<reference evidence="5" key="1">
    <citation type="journal article" date="2020" name="Stud. Mycol.">
        <title>101 Dothideomycetes genomes: a test case for predicting lifestyles and emergence of pathogens.</title>
        <authorList>
            <person name="Haridas S."/>
            <person name="Albert R."/>
            <person name="Binder M."/>
            <person name="Bloem J."/>
            <person name="Labutti K."/>
            <person name="Salamov A."/>
            <person name="Andreopoulos B."/>
            <person name="Baker S."/>
            <person name="Barry K."/>
            <person name="Bills G."/>
            <person name="Bluhm B."/>
            <person name="Cannon C."/>
            <person name="Castanera R."/>
            <person name="Culley D."/>
            <person name="Daum C."/>
            <person name="Ezra D."/>
            <person name="Gonzalez J."/>
            <person name="Henrissat B."/>
            <person name="Kuo A."/>
            <person name="Liang C."/>
            <person name="Lipzen A."/>
            <person name="Lutzoni F."/>
            <person name="Magnuson J."/>
            <person name="Mondo S."/>
            <person name="Nolan M."/>
            <person name="Ohm R."/>
            <person name="Pangilinan J."/>
            <person name="Park H.-J."/>
            <person name="Ramirez L."/>
            <person name="Alfaro M."/>
            <person name="Sun H."/>
            <person name="Tritt A."/>
            <person name="Yoshinaga Y."/>
            <person name="Zwiers L.-H."/>
            <person name="Turgeon B."/>
            <person name="Goodwin S."/>
            <person name="Spatafora J."/>
            <person name="Crous P."/>
            <person name="Grigoriev I."/>
        </authorList>
    </citation>
    <scope>NUCLEOTIDE SEQUENCE</scope>
    <source>
        <strain evidence="5">CBS 109.77</strain>
    </source>
</reference>
<evidence type="ECO:0000256" key="1">
    <source>
        <dbReference type="ARBA" id="ARBA00004173"/>
    </source>
</evidence>
<dbReference type="PANTHER" id="PTHR31601:SF2">
    <property type="entry name" value="ALPHA-KETOGLUTARATE DEHYDROGENASE COMPONENT 4"/>
    <property type="match status" value="1"/>
</dbReference>
<evidence type="ECO:0000256" key="2">
    <source>
        <dbReference type="ARBA" id="ARBA00023128"/>
    </source>
</evidence>
<dbReference type="PANTHER" id="PTHR31601">
    <property type="entry name" value="28S RIBOSOMAL PROTEIN S36, MITOCHONDRIAL"/>
    <property type="match status" value="1"/>
</dbReference>
<dbReference type="Proteomes" id="UP000799757">
    <property type="component" value="Unassembled WGS sequence"/>
</dbReference>
<evidence type="ECO:0000313" key="5">
    <source>
        <dbReference type="EMBL" id="KAF2797928.1"/>
    </source>
</evidence>
<dbReference type="GO" id="GO:0004591">
    <property type="term" value="F:oxoglutarate dehydrogenase (succinyl-transferring) activity"/>
    <property type="evidence" value="ECO:0007669"/>
    <property type="project" value="TreeGrafter"/>
</dbReference>
<proteinExistence type="inferred from homology"/>
<feature type="compositionally biased region" description="Polar residues" evidence="4">
    <location>
        <begin position="51"/>
        <end position="67"/>
    </location>
</feature>
<evidence type="ECO:0008006" key="7">
    <source>
        <dbReference type="Google" id="ProtNLM"/>
    </source>
</evidence>
<evidence type="ECO:0000256" key="4">
    <source>
        <dbReference type="SAM" id="MobiDB-lite"/>
    </source>
</evidence>
<evidence type="ECO:0000256" key="3">
    <source>
        <dbReference type="ARBA" id="ARBA00043970"/>
    </source>
</evidence>
<evidence type="ECO:0000313" key="6">
    <source>
        <dbReference type="Proteomes" id="UP000799757"/>
    </source>
</evidence>
<dbReference type="Pfam" id="PF10937">
    <property type="entry name" value="Kgd4-YMR31"/>
    <property type="match status" value="1"/>
</dbReference>
<feature type="compositionally biased region" description="Low complexity" evidence="4">
    <location>
        <begin position="33"/>
        <end position="43"/>
    </location>
</feature>
<dbReference type="EMBL" id="MU001795">
    <property type="protein sequence ID" value="KAF2797928.1"/>
    <property type="molecule type" value="Genomic_DNA"/>
</dbReference>
<organism evidence="5 6">
    <name type="scientific">Melanomma pulvis-pyrius CBS 109.77</name>
    <dbReference type="NCBI Taxonomy" id="1314802"/>
    <lineage>
        <taxon>Eukaryota</taxon>
        <taxon>Fungi</taxon>
        <taxon>Dikarya</taxon>
        <taxon>Ascomycota</taxon>
        <taxon>Pezizomycotina</taxon>
        <taxon>Dothideomycetes</taxon>
        <taxon>Pleosporomycetidae</taxon>
        <taxon>Pleosporales</taxon>
        <taxon>Melanommataceae</taxon>
        <taxon>Melanomma</taxon>
    </lineage>
</organism>
<name>A0A6A6XP18_9PLEO</name>
<keyword evidence="6" id="KW-1185">Reference proteome</keyword>
<feature type="region of interest" description="Disordered" evidence="4">
    <location>
        <begin position="22"/>
        <end position="68"/>
    </location>
</feature>
<dbReference type="InterPro" id="IPR020373">
    <property type="entry name" value="Kgd4/YMR-31"/>
</dbReference>
<gene>
    <name evidence="5" type="ORF">K505DRAFT_322224</name>
</gene>